<keyword evidence="4" id="KW-1185">Reference proteome</keyword>
<dbReference type="PANTHER" id="PTHR10648">
    <property type="entry name" value="SERINE/THREONINE-PROTEIN PHOSPHATASE PP2A 65 KDA REGULATORY SUBUNIT"/>
    <property type="match status" value="1"/>
</dbReference>
<dbReference type="InterPro" id="IPR011989">
    <property type="entry name" value="ARM-like"/>
</dbReference>
<evidence type="ECO:0000313" key="4">
    <source>
        <dbReference type="Proteomes" id="UP000092460"/>
    </source>
</evidence>
<dbReference type="GO" id="GO:0019888">
    <property type="term" value="F:protein phosphatase regulator activity"/>
    <property type="evidence" value="ECO:0007669"/>
    <property type="project" value="TreeGrafter"/>
</dbReference>
<dbReference type="GO" id="GO:0005829">
    <property type="term" value="C:cytosol"/>
    <property type="evidence" value="ECO:0007669"/>
    <property type="project" value="TreeGrafter"/>
</dbReference>
<reference evidence="4" key="1">
    <citation type="submission" date="2015-01" db="EMBL/GenBank/DDBJ databases">
        <authorList>
            <person name="Aksoy S."/>
            <person name="Warren W."/>
            <person name="Wilson R.K."/>
        </authorList>
    </citation>
    <scope>NUCLEOTIDE SEQUENCE [LARGE SCALE GENOMIC DNA]</scope>
    <source>
        <strain evidence="4">IAEA</strain>
    </source>
</reference>
<dbReference type="Proteomes" id="UP000092460">
    <property type="component" value="Unassembled WGS sequence"/>
</dbReference>
<dbReference type="STRING" id="67801.A0A1B0BQM9"/>
<dbReference type="VEuPathDB" id="VectorBase:GPPI037562"/>
<dbReference type="GO" id="GO:0005634">
    <property type="term" value="C:nucleus"/>
    <property type="evidence" value="ECO:0007669"/>
    <property type="project" value="TreeGrafter"/>
</dbReference>
<sequence>MYKIPLLETLPTGEKRVVRDKAVESLRIVAAEHSAHDFEIHVVPTLQRLVLVKAELRGNFRKLCQDETPMVCRAAASNFVQLAQDDNLISPALRQCASDASWQVRYMVAEKFVDLQKAVGPQITRVDLIPAFQYLLNHADAERGTSSSSH</sequence>
<evidence type="ECO:0000313" key="3">
    <source>
        <dbReference type="EnsemblMetazoa" id="GPPI037562-PA"/>
    </source>
</evidence>
<dbReference type="AlphaFoldDB" id="A0A1B0BQM9"/>
<organism evidence="3 4">
    <name type="scientific">Glossina palpalis gambiensis</name>
    <dbReference type="NCBI Taxonomy" id="67801"/>
    <lineage>
        <taxon>Eukaryota</taxon>
        <taxon>Metazoa</taxon>
        <taxon>Ecdysozoa</taxon>
        <taxon>Arthropoda</taxon>
        <taxon>Hexapoda</taxon>
        <taxon>Insecta</taxon>
        <taxon>Pterygota</taxon>
        <taxon>Neoptera</taxon>
        <taxon>Endopterygota</taxon>
        <taxon>Diptera</taxon>
        <taxon>Brachycera</taxon>
        <taxon>Muscomorpha</taxon>
        <taxon>Hippoboscoidea</taxon>
        <taxon>Glossinidae</taxon>
        <taxon>Glossina</taxon>
    </lineage>
</organism>
<proteinExistence type="predicted"/>
<dbReference type="InterPro" id="IPR000357">
    <property type="entry name" value="HEAT"/>
</dbReference>
<dbReference type="InterPro" id="IPR021133">
    <property type="entry name" value="HEAT_type_2"/>
</dbReference>
<dbReference type="EnsemblMetazoa" id="GPPI037562-RA">
    <property type="protein sequence ID" value="GPPI037562-PA"/>
    <property type="gene ID" value="GPPI037562"/>
</dbReference>
<dbReference type="PROSITE" id="PS50077">
    <property type="entry name" value="HEAT_REPEAT"/>
    <property type="match status" value="1"/>
</dbReference>
<dbReference type="Pfam" id="PF02985">
    <property type="entry name" value="HEAT"/>
    <property type="match status" value="1"/>
</dbReference>
<evidence type="ECO:0000256" key="2">
    <source>
        <dbReference type="PROSITE-ProRule" id="PRU00103"/>
    </source>
</evidence>
<dbReference type="EMBL" id="JXJN01018693">
    <property type="status" value="NOT_ANNOTATED_CDS"/>
    <property type="molecule type" value="Genomic_DNA"/>
</dbReference>
<keyword evidence="1" id="KW-0677">Repeat</keyword>
<dbReference type="PANTHER" id="PTHR10648:SF4">
    <property type="entry name" value="PROTEIN PHOSPHATASE 2 (FORMERLY 2A), REGULATORY SUBUNIT A, BETA ISOFORM-RELATED"/>
    <property type="match status" value="1"/>
</dbReference>
<dbReference type="Gene3D" id="1.25.10.10">
    <property type="entry name" value="Leucine-rich Repeat Variant"/>
    <property type="match status" value="1"/>
</dbReference>
<dbReference type="SUPFAM" id="SSF48371">
    <property type="entry name" value="ARM repeat"/>
    <property type="match status" value="1"/>
</dbReference>
<dbReference type="InterPro" id="IPR016024">
    <property type="entry name" value="ARM-type_fold"/>
</dbReference>
<accession>A0A1B0BQM9</accession>
<name>A0A1B0BQM9_9MUSC</name>
<protein>
    <submittedName>
        <fullName evidence="3">Uncharacterized protein</fullName>
    </submittedName>
</protein>
<dbReference type="GO" id="GO:0000159">
    <property type="term" value="C:protein phosphatase type 2A complex"/>
    <property type="evidence" value="ECO:0007669"/>
    <property type="project" value="TreeGrafter"/>
</dbReference>
<dbReference type="InterPro" id="IPR051023">
    <property type="entry name" value="PP2A_Regulatory_Subunit_A"/>
</dbReference>
<evidence type="ECO:0000256" key="1">
    <source>
        <dbReference type="ARBA" id="ARBA00022737"/>
    </source>
</evidence>
<reference evidence="3" key="2">
    <citation type="submission" date="2020-05" db="UniProtKB">
        <authorList>
            <consortium name="EnsemblMetazoa"/>
        </authorList>
    </citation>
    <scope>IDENTIFICATION</scope>
    <source>
        <strain evidence="3">IAEA</strain>
    </source>
</reference>
<feature type="repeat" description="HEAT" evidence="2">
    <location>
        <begin position="89"/>
        <end position="125"/>
    </location>
</feature>